<evidence type="ECO:0000256" key="3">
    <source>
        <dbReference type="ARBA" id="ARBA00005995"/>
    </source>
</evidence>
<reference evidence="16" key="1">
    <citation type="submission" date="2018-05" db="EMBL/GenBank/DDBJ databases">
        <authorList>
            <person name="Datahose"/>
        </authorList>
    </citation>
    <scope>NUCLEOTIDE SEQUENCE</scope>
</reference>
<dbReference type="PANTHER" id="PTHR43563:SF11">
    <property type="entry name" value="AMINE OXIDASE [FLAVIN-CONTAINING] A"/>
    <property type="match status" value="1"/>
</dbReference>
<proteinExistence type="inferred from homology"/>
<evidence type="ECO:0000259" key="15">
    <source>
        <dbReference type="Pfam" id="PF01593"/>
    </source>
</evidence>
<keyword evidence="7 14" id="KW-0274">FAD</keyword>
<evidence type="ECO:0000256" key="14">
    <source>
        <dbReference type="RuleBase" id="RU362067"/>
    </source>
</evidence>
<keyword evidence="8 14" id="KW-1133">Transmembrane helix</keyword>
<dbReference type="GO" id="GO:0009308">
    <property type="term" value="P:amine metabolic process"/>
    <property type="evidence" value="ECO:0007669"/>
    <property type="project" value="UniProtKB-ARBA"/>
</dbReference>
<sequence>MKSKCYSCWCLCPSAGLSAAKLLKASGLDPVVLEARDRVGGRTFTVQNKEAKWVDLGGAYIGPTQNRILRLAKEYGIKTYKVNEQENLVHYVNGKSYPFKGSLPPMWNPIALMDFNNLFRTMDKMGEEIPRDAPWRAPHAEEWDKMTMQELFEKLCWTRTARRFATLFVNLIVTAEPHEVSALWLLWYVKQCGGIMRICSTTNGGQAKYVIVATPPALNLKMHFNPELPPLRNQLINRVPMGSVIKCMVYYRENFWRKKGYCGSMVIEEEGAPIGFTLDDTKPDGTVPCIMGFILAHKCRKLSSLSKEERLRRICEIYSKVLGTDEALHPVHYEEKNWCEEEYSGGCYTAYFPPGILTQFGRVLREPVGKLYFAGTETATEWSGYMEGAVQAGERAAREVMCAMGKLQPNQIWQPEPENDEIRALPFVTTFWERNLPSVDGFLKFLGVSTFLSAAAAAGLVAYKKGIIPRS</sequence>
<dbReference type="Pfam" id="PF01593">
    <property type="entry name" value="Amino_oxidase"/>
    <property type="match status" value="2"/>
</dbReference>
<dbReference type="InterPro" id="IPR002937">
    <property type="entry name" value="Amino_oxidase"/>
</dbReference>
<feature type="binding site" evidence="13">
    <location>
        <begin position="34"/>
        <end position="35"/>
    </location>
    <ligand>
        <name>FAD</name>
        <dbReference type="ChEBI" id="CHEBI:57692"/>
    </ligand>
</feature>
<comment type="similarity">
    <text evidence="3 14">Belongs to the flavin monoamine oxidase family.</text>
</comment>
<evidence type="ECO:0000256" key="13">
    <source>
        <dbReference type="PIRSR" id="PIRSR601613-1"/>
    </source>
</evidence>
<reference evidence="16" key="2">
    <citation type="submission" date="2025-08" db="UniProtKB">
        <authorList>
            <consortium name="Ensembl"/>
        </authorList>
    </citation>
    <scope>IDENTIFICATION</scope>
</reference>
<evidence type="ECO:0000256" key="12">
    <source>
        <dbReference type="ARBA" id="ARBA00048448"/>
    </source>
</evidence>
<accession>A0AAX7TCF8</accession>
<name>A0AAX7TCF8_ASTCA</name>
<dbReference type="InterPro" id="IPR050703">
    <property type="entry name" value="Flavin_MAO"/>
</dbReference>
<keyword evidence="17" id="KW-1185">Reference proteome</keyword>
<dbReference type="EC" id="1.4.3.-" evidence="14"/>
<organism evidence="16 17">
    <name type="scientific">Astatotilapia calliptera</name>
    <name type="common">Eastern happy</name>
    <name type="synonym">Chromis callipterus</name>
    <dbReference type="NCBI Taxonomy" id="8154"/>
    <lineage>
        <taxon>Eukaryota</taxon>
        <taxon>Metazoa</taxon>
        <taxon>Chordata</taxon>
        <taxon>Craniata</taxon>
        <taxon>Vertebrata</taxon>
        <taxon>Euteleostomi</taxon>
        <taxon>Actinopterygii</taxon>
        <taxon>Neopterygii</taxon>
        <taxon>Teleostei</taxon>
        <taxon>Neoteleostei</taxon>
        <taxon>Acanthomorphata</taxon>
        <taxon>Ovalentaria</taxon>
        <taxon>Cichlomorphae</taxon>
        <taxon>Cichliformes</taxon>
        <taxon>Cichlidae</taxon>
        <taxon>African cichlids</taxon>
        <taxon>Pseudocrenilabrinae</taxon>
        <taxon>Haplochromini</taxon>
        <taxon>Astatotilapia</taxon>
    </lineage>
</organism>
<evidence type="ECO:0000313" key="17">
    <source>
        <dbReference type="Proteomes" id="UP000265100"/>
    </source>
</evidence>
<evidence type="ECO:0000256" key="1">
    <source>
        <dbReference type="ARBA" id="ARBA00001974"/>
    </source>
</evidence>
<keyword evidence="9 14" id="KW-0560">Oxidoreductase</keyword>
<keyword evidence="10" id="KW-0496">Mitochondrion</keyword>
<feature type="binding site" evidence="13">
    <location>
        <position position="377"/>
    </location>
    <ligand>
        <name>FAD</name>
        <dbReference type="ChEBI" id="CHEBI:57692"/>
    </ligand>
</feature>
<evidence type="ECO:0000313" key="16">
    <source>
        <dbReference type="Ensembl" id="ENSACLP00000053970.1"/>
    </source>
</evidence>
<keyword evidence="11 14" id="KW-0472">Membrane</keyword>
<dbReference type="InterPro" id="IPR001613">
    <property type="entry name" value="Flavin_amine_oxidase"/>
</dbReference>
<dbReference type="GO" id="GO:0008131">
    <property type="term" value="F:primary methylamine oxidase activity"/>
    <property type="evidence" value="ECO:0007669"/>
    <property type="project" value="TreeGrafter"/>
</dbReference>
<dbReference type="Gene3D" id="3.50.50.60">
    <property type="entry name" value="FAD/NAD(P)-binding domain"/>
    <property type="match status" value="2"/>
</dbReference>
<evidence type="ECO:0000256" key="4">
    <source>
        <dbReference type="ARBA" id="ARBA00022630"/>
    </source>
</evidence>
<dbReference type="SUPFAM" id="SSF51905">
    <property type="entry name" value="FAD/NAD(P)-binding domain"/>
    <property type="match status" value="1"/>
</dbReference>
<dbReference type="PRINTS" id="PR00757">
    <property type="entry name" value="AMINEOXDASEF"/>
</dbReference>
<feature type="transmembrane region" description="Helical" evidence="14">
    <location>
        <begin position="442"/>
        <end position="463"/>
    </location>
</feature>
<feature type="domain" description="Amine oxidase" evidence="15">
    <location>
        <begin position="15"/>
        <end position="198"/>
    </location>
</feature>
<comment type="subcellular location">
    <subcellularLocation>
        <location evidence="2">Mitochondrion outer membrane</location>
        <topology evidence="2">Single-pass type IV membrane protein</topology>
        <orientation evidence="2">Cytoplasmic side</orientation>
    </subcellularLocation>
</comment>
<dbReference type="Gene3D" id="1.10.405.10">
    <property type="entry name" value="Guanine Nucleotide Dissociation Inhibitor, domain 1"/>
    <property type="match status" value="1"/>
</dbReference>
<evidence type="ECO:0000256" key="6">
    <source>
        <dbReference type="ARBA" id="ARBA00022787"/>
    </source>
</evidence>
<dbReference type="PANTHER" id="PTHR43563">
    <property type="entry name" value="AMINE OXIDASE"/>
    <property type="match status" value="1"/>
</dbReference>
<evidence type="ECO:0000256" key="7">
    <source>
        <dbReference type="ARBA" id="ARBA00022827"/>
    </source>
</evidence>
<protein>
    <recommendedName>
        <fullName evidence="14">Amine oxidase</fullName>
        <ecNumber evidence="14">1.4.3.-</ecNumber>
    </recommendedName>
</protein>
<dbReference type="GO" id="GO:0050660">
    <property type="term" value="F:flavin adenine dinucleotide binding"/>
    <property type="evidence" value="ECO:0007669"/>
    <property type="project" value="TreeGrafter"/>
</dbReference>
<comment type="cofactor">
    <cofactor evidence="1 14">
        <name>FAD</name>
        <dbReference type="ChEBI" id="CHEBI:57692"/>
    </cofactor>
</comment>
<feature type="binding site" evidence="13">
    <location>
        <position position="293"/>
    </location>
    <ligand>
        <name>substrate</name>
    </ligand>
</feature>
<reference evidence="16" key="3">
    <citation type="submission" date="2025-09" db="UniProtKB">
        <authorList>
            <consortium name="Ensembl"/>
        </authorList>
    </citation>
    <scope>IDENTIFICATION</scope>
</reference>
<comment type="catalytic activity">
    <reaction evidence="12">
        <text>a secondary aliphatic amine + O2 + H2O = a primary amine + an aldehyde + H2O2</text>
        <dbReference type="Rhea" id="RHEA:26414"/>
        <dbReference type="ChEBI" id="CHEBI:15377"/>
        <dbReference type="ChEBI" id="CHEBI:15379"/>
        <dbReference type="ChEBI" id="CHEBI:16240"/>
        <dbReference type="ChEBI" id="CHEBI:17478"/>
        <dbReference type="ChEBI" id="CHEBI:58855"/>
        <dbReference type="ChEBI" id="CHEBI:65296"/>
        <dbReference type="EC" id="1.4.3.4"/>
    </reaction>
</comment>
<dbReference type="GeneTree" id="ENSGT00940000166446"/>
<evidence type="ECO:0000256" key="5">
    <source>
        <dbReference type="ARBA" id="ARBA00022692"/>
    </source>
</evidence>
<evidence type="ECO:0000256" key="11">
    <source>
        <dbReference type="ARBA" id="ARBA00023136"/>
    </source>
</evidence>
<keyword evidence="4 14" id="KW-0285">Flavoprotein</keyword>
<dbReference type="Ensembl" id="ENSACLT00000066000.1">
    <property type="protein sequence ID" value="ENSACLP00000053970.1"/>
    <property type="gene ID" value="ENSACLG00000012102.2"/>
</dbReference>
<evidence type="ECO:0000256" key="10">
    <source>
        <dbReference type="ARBA" id="ARBA00023128"/>
    </source>
</evidence>
<evidence type="ECO:0000256" key="9">
    <source>
        <dbReference type="ARBA" id="ARBA00023002"/>
    </source>
</evidence>
<dbReference type="GO" id="GO:0005741">
    <property type="term" value="C:mitochondrial outer membrane"/>
    <property type="evidence" value="ECO:0007669"/>
    <property type="project" value="UniProtKB-SubCell"/>
</dbReference>
<dbReference type="InterPro" id="IPR036188">
    <property type="entry name" value="FAD/NAD-bd_sf"/>
</dbReference>
<dbReference type="Proteomes" id="UP000265100">
    <property type="component" value="Chromosome 16"/>
</dbReference>
<keyword evidence="6" id="KW-1000">Mitochondrion outer membrane</keyword>
<keyword evidence="5 14" id="KW-0812">Transmembrane</keyword>
<dbReference type="GO" id="GO:0097621">
    <property type="term" value="F:monoamine oxidase activity"/>
    <property type="evidence" value="ECO:0007669"/>
    <property type="project" value="UniProtKB-EC"/>
</dbReference>
<dbReference type="Gene3D" id="6.10.250.130">
    <property type="match status" value="1"/>
</dbReference>
<evidence type="ECO:0000256" key="8">
    <source>
        <dbReference type="ARBA" id="ARBA00022989"/>
    </source>
</evidence>
<dbReference type="SUPFAM" id="SSF54373">
    <property type="entry name" value="FAD-linked reductases, C-terminal domain"/>
    <property type="match status" value="1"/>
</dbReference>
<feature type="domain" description="Amine oxidase" evidence="15">
    <location>
        <begin position="202"/>
        <end position="401"/>
    </location>
</feature>
<dbReference type="AlphaFoldDB" id="A0AAX7TCF8"/>
<evidence type="ECO:0000256" key="2">
    <source>
        <dbReference type="ARBA" id="ARBA00004362"/>
    </source>
</evidence>